<feature type="domain" description="Response regulatory" evidence="2">
    <location>
        <begin position="12"/>
        <end position="127"/>
    </location>
</feature>
<name>A0ABT0F5K2_9PSED</name>
<dbReference type="InterPro" id="IPR001633">
    <property type="entry name" value="EAL_dom"/>
</dbReference>
<dbReference type="Gene3D" id="3.40.50.2300">
    <property type="match status" value="1"/>
</dbReference>
<dbReference type="CDD" id="cd01948">
    <property type="entry name" value="EAL"/>
    <property type="match status" value="1"/>
</dbReference>
<protein>
    <submittedName>
        <fullName evidence="5">EAL domain-containing protein</fullName>
    </submittedName>
</protein>
<dbReference type="PROSITE" id="PS50883">
    <property type="entry name" value="EAL"/>
    <property type="match status" value="1"/>
</dbReference>
<dbReference type="InterPro" id="IPR001789">
    <property type="entry name" value="Sig_transdc_resp-reg_receiver"/>
</dbReference>
<dbReference type="Proteomes" id="UP001299876">
    <property type="component" value="Unassembled WGS sequence"/>
</dbReference>
<dbReference type="SUPFAM" id="SSF52172">
    <property type="entry name" value="CheY-like"/>
    <property type="match status" value="1"/>
</dbReference>
<dbReference type="PANTHER" id="PTHR44757:SF2">
    <property type="entry name" value="BIOFILM ARCHITECTURE MAINTENANCE PROTEIN MBAA"/>
    <property type="match status" value="1"/>
</dbReference>
<dbReference type="Pfam" id="PF00072">
    <property type="entry name" value="Response_reg"/>
    <property type="match status" value="1"/>
</dbReference>
<keyword evidence="1" id="KW-0597">Phosphoprotein</keyword>
<dbReference type="PROSITE" id="PS50110">
    <property type="entry name" value="RESPONSE_REGULATORY"/>
    <property type="match status" value="1"/>
</dbReference>
<evidence type="ECO:0000313" key="6">
    <source>
        <dbReference type="Proteomes" id="UP001299876"/>
    </source>
</evidence>
<accession>A0ABT0F5K2</accession>
<evidence type="ECO:0000256" key="1">
    <source>
        <dbReference type="PROSITE-ProRule" id="PRU00169"/>
    </source>
</evidence>
<sequence length="566" mass="62439">MRICKGIDVDSVILIVEDQATDAQVLSAAVSGLGDVHMASDGFTALALARQYKPDLVLLDIEMNGMNGFSVCKALKADPELCDAAVIFVTSHVQTDNELLALEYGGIVFIRKPLNLPVARAHIKAHLALRREAKKLANHDALTGLPNRTLLKDRTDQALQKARRSDVRVAMLLLDLDNFKSINDFGGHSIGDALLQEVAVRLEQAVRALDTVSRQGGDEFIILSPEVGAFDGLGDFAERLLACIAMPFVLQGNRYELSASLGISVFPDDSEDVESLYRHADAAMYQAKLDGRNRFRFFSTDIESGARGRHMLEQNMRSALEDGVFEVFYQPKVRATGALMVGMEALIRWRNRDGDLVSPAEFIPLAEQTGLIIPIGKYVLRRACLDAQMLIEQGMPVVVSVNISAVQFVEESFLSMVQETLRESKLQPKFLELEITEGVLAKNVQNTQHVLAVLHKQGIRIAIDDFGTGYSSLAYLKRFPVDVLKIDQSFVRDMLLDKSDAAIIEAIIKLAQALDLELVAEGVETQEQADVLQRNGCEIMQGYFYARPVPFSQLCALLDSGAMKIK</sequence>
<organism evidence="5 6">
    <name type="scientific">Pseudomonas violetae</name>
    <dbReference type="NCBI Taxonomy" id="2915813"/>
    <lineage>
        <taxon>Bacteria</taxon>
        <taxon>Pseudomonadati</taxon>
        <taxon>Pseudomonadota</taxon>
        <taxon>Gammaproteobacteria</taxon>
        <taxon>Pseudomonadales</taxon>
        <taxon>Pseudomonadaceae</taxon>
        <taxon>Pseudomonas</taxon>
    </lineage>
</organism>
<dbReference type="InterPro" id="IPR052155">
    <property type="entry name" value="Biofilm_reg_signaling"/>
</dbReference>
<evidence type="ECO:0000313" key="5">
    <source>
        <dbReference type="EMBL" id="MCK1792909.1"/>
    </source>
</evidence>
<dbReference type="NCBIfam" id="TIGR00254">
    <property type="entry name" value="GGDEF"/>
    <property type="match status" value="1"/>
</dbReference>
<comment type="caution">
    <text evidence="5">The sequence shown here is derived from an EMBL/GenBank/DDBJ whole genome shotgun (WGS) entry which is preliminary data.</text>
</comment>
<dbReference type="InterPro" id="IPR043128">
    <property type="entry name" value="Rev_trsase/Diguanyl_cyclase"/>
</dbReference>
<dbReference type="InterPro" id="IPR000160">
    <property type="entry name" value="GGDEF_dom"/>
</dbReference>
<dbReference type="SMART" id="SM00448">
    <property type="entry name" value="REC"/>
    <property type="match status" value="1"/>
</dbReference>
<evidence type="ECO:0000259" key="2">
    <source>
        <dbReference type="PROSITE" id="PS50110"/>
    </source>
</evidence>
<proteinExistence type="predicted"/>
<gene>
    <name evidence="5" type="ORF">L9059_22555</name>
</gene>
<dbReference type="CDD" id="cd01949">
    <property type="entry name" value="GGDEF"/>
    <property type="match status" value="1"/>
</dbReference>
<dbReference type="SMART" id="SM00267">
    <property type="entry name" value="GGDEF"/>
    <property type="match status" value="1"/>
</dbReference>
<dbReference type="InterPro" id="IPR035919">
    <property type="entry name" value="EAL_sf"/>
</dbReference>
<keyword evidence="6" id="KW-1185">Reference proteome</keyword>
<feature type="domain" description="EAL" evidence="3">
    <location>
        <begin position="309"/>
        <end position="562"/>
    </location>
</feature>
<dbReference type="EMBL" id="JAKNRW010000025">
    <property type="protein sequence ID" value="MCK1792909.1"/>
    <property type="molecule type" value="Genomic_DNA"/>
</dbReference>
<dbReference type="PANTHER" id="PTHR44757">
    <property type="entry name" value="DIGUANYLATE CYCLASE DGCP"/>
    <property type="match status" value="1"/>
</dbReference>
<feature type="modified residue" description="4-aspartylphosphate" evidence="1">
    <location>
        <position position="60"/>
    </location>
</feature>
<dbReference type="SUPFAM" id="SSF141868">
    <property type="entry name" value="EAL domain-like"/>
    <property type="match status" value="1"/>
</dbReference>
<dbReference type="SUPFAM" id="SSF55073">
    <property type="entry name" value="Nucleotide cyclase"/>
    <property type="match status" value="1"/>
</dbReference>
<dbReference type="SMART" id="SM00052">
    <property type="entry name" value="EAL"/>
    <property type="match status" value="1"/>
</dbReference>
<dbReference type="InterPro" id="IPR011006">
    <property type="entry name" value="CheY-like_superfamily"/>
</dbReference>
<feature type="domain" description="GGDEF" evidence="4">
    <location>
        <begin position="167"/>
        <end position="300"/>
    </location>
</feature>
<dbReference type="Gene3D" id="3.20.20.450">
    <property type="entry name" value="EAL domain"/>
    <property type="match status" value="1"/>
</dbReference>
<reference evidence="5 6" key="1">
    <citation type="submission" date="2022-02" db="EMBL/GenBank/DDBJ databases">
        <title>Comparative genomics of the first Antarctic Pseudomonas spp. capable of biotransforming 2,4,6-Trinitrotoluene.</title>
        <authorList>
            <person name="Cabrera M.A."/>
            <person name="Marquez S.L."/>
            <person name="Perez-Donoso J.M."/>
        </authorList>
    </citation>
    <scope>NUCLEOTIDE SEQUENCE [LARGE SCALE GENOMIC DNA]</scope>
    <source>
        <strain evidence="5 6">TNT19</strain>
    </source>
</reference>
<dbReference type="Pfam" id="PF00990">
    <property type="entry name" value="GGDEF"/>
    <property type="match status" value="1"/>
</dbReference>
<dbReference type="InterPro" id="IPR029787">
    <property type="entry name" value="Nucleotide_cyclase"/>
</dbReference>
<evidence type="ECO:0000259" key="4">
    <source>
        <dbReference type="PROSITE" id="PS50887"/>
    </source>
</evidence>
<dbReference type="Pfam" id="PF00563">
    <property type="entry name" value="EAL"/>
    <property type="match status" value="1"/>
</dbReference>
<dbReference type="Gene3D" id="3.30.70.270">
    <property type="match status" value="1"/>
</dbReference>
<evidence type="ECO:0000259" key="3">
    <source>
        <dbReference type="PROSITE" id="PS50883"/>
    </source>
</evidence>
<dbReference type="PROSITE" id="PS50887">
    <property type="entry name" value="GGDEF"/>
    <property type="match status" value="1"/>
</dbReference>